<gene>
    <name evidence="3" type="ORF">AACH11_14105</name>
</gene>
<organism evidence="3 4">
    <name type="scientific">Pseudaquabacterium rugosum</name>
    <dbReference type="NCBI Taxonomy" id="2984194"/>
    <lineage>
        <taxon>Bacteria</taxon>
        <taxon>Pseudomonadati</taxon>
        <taxon>Pseudomonadota</taxon>
        <taxon>Betaproteobacteria</taxon>
        <taxon>Burkholderiales</taxon>
        <taxon>Sphaerotilaceae</taxon>
        <taxon>Pseudaquabacterium</taxon>
    </lineage>
</organism>
<reference evidence="3 4" key="1">
    <citation type="submission" date="2024-04" db="EMBL/GenBank/DDBJ databases">
        <title>Novel species of the genus Ideonella isolated from streams.</title>
        <authorList>
            <person name="Lu H."/>
        </authorList>
    </citation>
    <scope>NUCLEOTIDE SEQUENCE [LARGE SCALE GENOMIC DNA]</scope>
    <source>
        <strain evidence="3 4">BYS139W</strain>
    </source>
</reference>
<feature type="compositionally biased region" description="Low complexity" evidence="1">
    <location>
        <begin position="355"/>
        <end position="409"/>
    </location>
</feature>
<accession>A0ABU9BB17</accession>
<evidence type="ECO:0000256" key="1">
    <source>
        <dbReference type="SAM" id="MobiDB-lite"/>
    </source>
</evidence>
<dbReference type="Proteomes" id="UP001368500">
    <property type="component" value="Unassembled WGS sequence"/>
</dbReference>
<feature type="domain" description="DUF4384" evidence="2">
    <location>
        <begin position="431"/>
        <end position="487"/>
    </location>
</feature>
<protein>
    <submittedName>
        <fullName evidence="3">DUF4384 domain-containing protein</fullName>
    </submittedName>
</protein>
<sequence>MTRFAPTDPRRTVVRGLAAALAALQLAGCAGGPGGLSAAETRAQSNPLDRAQVTQTNFTPALRCMDELMFELGTRDVTLMMEELRDATQRVPVSGRDMMTSALADMTRRSRAVQLSAFGADQANLAQLLQQAQKTQPFAVVPEFSVRGAISQIDEDVRRQSSSFGVLAATFGLRLGNETRLSVLGFDAAMVRTDTFIVVPGVASKNTTVITRQDNSAGDGQGRILNTGTVFAFSAGRTEGTAQAARNMVELAAVELVGKLIRAPYWQCLGVADSQSGVQRELEDWFLSMDEGERTVFIKERLRARRWFDGALDDSASPAYTQAVAAYRRALGLPAAGDTDLDFFKRLITERTAPGPLAAPARRARARVAATETSAEASTGASTGATAPTVASAAATSGAGTAPEPATAAAPPPIARLQLTRRAAGTGREELQVQSDVDGYVYCYAQDPATREVRRIFPNRFVRDPRISAGRRLSVPGKGRFRLPAQQALACLHAPTEVYGDLPAALRWGDFDTVRLNSFEQIQQAFAQASGQNVAIALAPGR</sequence>
<evidence type="ECO:0000313" key="4">
    <source>
        <dbReference type="Proteomes" id="UP001368500"/>
    </source>
</evidence>
<dbReference type="InterPro" id="IPR006311">
    <property type="entry name" value="TAT_signal"/>
</dbReference>
<dbReference type="Pfam" id="PF14326">
    <property type="entry name" value="DUF4384"/>
    <property type="match status" value="1"/>
</dbReference>
<keyword evidence="4" id="KW-1185">Reference proteome</keyword>
<proteinExistence type="predicted"/>
<dbReference type="Gene3D" id="3.40.50.10610">
    <property type="entry name" value="ABC-type transport auxiliary lipoprotein component"/>
    <property type="match status" value="1"/>
</dbReference>
<dbReference type="SUPFAM" id="SSF47090">
    <property type="entry name" value="PGBD-like"/>
    <property type="match status" value="1"/>
</dbReference>
<evidence type="ECO:0000313" key="3">
    <source>
        <dbReference type="EMBL" id="MEK8027099.1"/>
    </source>
</evidence>
<dbReference type="PROSITE" id="PS51318">
    <property type="entry name" value="TAT"/>
    <property type="match status" value="1"/>
</dbReference>
<name>A0ABU9BB17_9BURK</name>
<comment type="caution">
    <text evidence="3">The sequence shown here is derived from an EMBL/GenBank/DDBJ whole genome shotgun (WGS) entry which is preliminary data.</text>
</comment>
<evidence type="ECO:0000259" key="2">
    <source>
        <dbReference type="Pfam" id="PF14326"/>
    </source>
</evidence>
<dbReference type="InterPro" id="IPR025493">
    <property type="entry name" value="DUF4384"/>
</dbReference>
<feature type="region of interest" description="Disordered" evidence="1">
    <location>
        <begin position="355"/>
        <end position="413"/>
    </location>
</feature>
<dbReference type="RefSeq" id="WP_341374877.1">
    <property type="nucleotide sequence ID" value="NZ_JBBUTF010000012.1"/>
</dbReference>
<dbReference type="EMBL" id="JBBUTF010000012">
    <property type="protein sequence ID" value="MEK8027099.1"/>
    <property type="molecule type" value="Genomic_DNA"/>
</dbReference>
<dbReference type="InterPro" id="IPR036365">
    <property type="entry name" value="PGBD-like_sf"/>
</dbReference>